<evidence type="ECO:0000313" key="11">
    <source>
        <dbReference type="EMBL" id="KAG5419246.1"/>
    </source>
</evidence>
<feature type="compositionally biased region" description="Basic and acidic residues" evidence="8">
    <location>
        <begin position="610"/>
        <end position="619"/>
    </location>
</feature>
<dbReference type="PROSITE" id="PS00463">
    <property type="entry name" value="ZN2_CY6_FUNGAL_1"/>
    <property type="match status" value="1"/>
</dbReference>
<keyword evidence="9" id="KW-0812">Transmembrane</keyword>
<comment type="caution">
    <text evidence="11">The sequence shown here is derived from an EMBL/GenBank/DDBJ whole genome shotgun (WGS) entry which is preliminary data.</text>
</comment>
<feature type="region of interest" description="Disordered" evidence="8">
    <location>
        <begin position="607"/>
        <end position="662"/>
    </location>
</feature>
<evidence type="ECO:0000256" key="1">
    <source>
        <dbReference type="ARBA" id="ARBA00004123"/>
    </source>
</evidence>
<keyword evidence="9" id="KW-0472">Membrane</keyword>
<dbReference type="RefSeq" id="XP_067548362.1">
    <property type="nucleotide sequence ID" value="XM_067691933.1"/>
</dbReference>
<evidence type="ECO:0000256" key="7">
    <source>
        <dbReference type="ARBA" id="ARBA00023242"/>
    </source>
</evidence>
<dbReference type="EMBL" id="JAEOAQ010000003">
    <property type="protein sequence ID" value="KAG5419246.1"/>
    <property type="molecule type" value="Genomic_DNA"/>
</dbReference>
<dbReference type="Pfam" id="PF04082">
    <property type="entry name" value="Fungal_trans"/>
    <property type="match status" value="1"/>
</dbReference>
<dbReference type="PROSITE" id="PS50048">
    <property type="entry name" value="ZN2_CY6_FUNGAL_2"/>
    <property type="match status" value="1"/>
</dbReference>
<evidence type="ECO:0000256" key="6">
    <source>
        <dbReference type="ARBA" id="ARBA00023163"/>
    </source>
</evidence>
<name>A0A8H7ZFY3_9ASCO</name>
<keyword evidence="6" id="KW-0804">Transcription</keyword>
<dbReference type="GO" id="GO:0003677">
    <property type="term" value="F:DNA binding"/>
    <property type="evidence" value="ECO:0007669"/>
    <property type="project" value="UniProtKB-KW"/>
</dbReference>
<dbReference type="CDD" id="cd00067">
    <property type="entry name" value="GAL4"/>
    <property type="match status" value="1"/>
</dbReference>
<dbReference type="GO" id="GO:0005634">
    <property type="term" value="C:nucleus"/>
    <property type="evidence" value="ECO:0007669"/>
    <property type="project" value="UniProtKB-SubCell"/>
</dbReference>
<feature type="transmembrane region" description="Helical" evidence="9">
    <location>
        <begin position="545"/>
        <end position="563"/>
    </location>
</feature>
<dbReference type="InterPro" id="IPR051615">
    <property type="entry name" value="Transcr_Regulatory_Elem"/>
</dbReference>
<proteinExistence type="predicted"/>
<keyword evidence="9" id="KW-1133">Transmembrane helix</keyword>
<dbReference type="SMART" id="SM00906">
    <property type="entry name" value="Fungal_trans"/>
    <property type="match status" value="1"/>
</dbReference>
<accession>A0A8H7ZFY3</accession>
<feature type="compositionally biased region" description="Low complexity" evidence="8">
    <location>
        <begin position="23"/>
        <end position="32"/>
    </location>
</feature>
<sequence>MPAEKKRKVRVKKEGNSEETNAEEANSSASAVVSSRGKLSCQQCRSRKMKCDGNSPCSTCIKGAIQCTPTVNDMRKKRIPLTYVQKLETQMNSVKKFISDLKILEPEKQLEMLKETDLIELINNVPEPPVSPKAPSRRRGQDLHDDVEENKVIYGPTSVYDNHIIVNSKRPSKRESEVAIINKLNKDTDIIKCVQLFFTWQYPDHNMFIFREAFLIDFFDPKPTSIYCSKTLILSICALGSRMSDEDRIYRRSKEFYQESKSILLSTLSHPSIASLQSFMLLAFFDICNGSNSSGWMLSGNAMRMGFDIGFQLDPKVWFVKLKESLNPLDVEIRSRIYWGCYMADHFISLVLGRPSILKMADSSIPETADLPDLEWIENFTYDGYIKKKRGIATSSQSRAVSYIGDPLNQIINLINISDNMLNDIFTKSDVENDQSNDEELDLESRLEKLFAYNAQIKQWKQNLPSDLQWNKDSLASTGENPTYSGIRYYYYILLLCLNRPFVGLESDKLKTDNQLSPLAICSNVIEDLYVSIHRFEQFHGYRRASIFIVYSSILSISIILLTNSSLSQVNQHRERLQFFMSVLHGCSKTWKLAEKSYNLIKDKLKHRHDTSELNESEKAATPAPTNNNASEAAAPKSQASSSKSDETAKPTRSSSVSSIPMVSDIASLNESPMSSGESQNFANSEVLLDDNIDFLGGPPVLMTSDLFNEDWESLFPDYIFHSKN</sequence>
<organism evidence="11 12">
    <name type="scientific">Candida metapsilosis</name>
    <dbReference type="NCBI Taxonomy" id="273372"/>
    <lineage>
        <taxon>Eukaryota</taxon>
        <taxon>Fungi</taxon>
        <taxon>Dikarya</taxon>
        <taxon>Ascomycota</taxon>
        <taxon>Saccharomycotina</taxon>
        <taxon>Pichiomycetes</taxon>
        <taxon>Debaryomycetaceae</taxon>
        <taxon>Candida/Lodderomyces clade</taxon>
        <taxon>Candida</taxon>
    </lineage>
</organism>
<dbReference type="GeneID" id="93651642"/>
<keyword evidence="2" id="KW-0479">Metal-binding</keyword>
<feature type="region of interest" description="Disordered" evidence="8">
    <location>
        <begin position="125"/>
        <end position="145"/>
    </location>
</feature>
<keyword evidence="5" id="KW-0238">DNA-binding</keyword>
<evidence type="ECO:0000256" key="5">
    <source>
        <dbReference type="ARBA" id="ARBA00023125"/>
    </source>
</evidence>
<gene>
    <name evidence="11" type="ORF">I9W82_003013</name>
</gene>
<dbReference type="OrthoDB" id="2428527at2759"/>
<dbReference type="PANTHER" id="PTHR31313:SF81">
    <property type="entry name" value="TY1 ENHANCER ACTIVATOR"/>
    <property type="match status" value="1"/>
</dbReference>
<reference evidence="11 12" key="1">
    <citation type="submission" date="2020-12" db="EMBL/GenBank/DDBJ databases">
        <title>Effect of drift, selection, and recombination on the evolution of hybrid genomes in Candida yeast pathogens.</title>
        <authorList>
            <person name="Mixao V."/>
            <person name="Ksiezopolska E."/>
            <person name="Saus E."/>
            <person name="Boekhout T."/>
            <person name="Gacser A."/>
            <person name="Gabaldon T."/>
        </authorList>
    </citation>
    <scope>NUCLEOTIDE SEQUENCE [LARGE SCALE GENOMIC DNA]</scope>
    <source>
        <strain evidence="11 12">BP57</strain>
    </source>
</reference>
<dbReference type="GO" id="GO:0006351">
    <property type="term" value="P:DNA-templated transcription"/>
    <property type="evidence" value="ECO:0007669"/>
    <property type="project" value="InterPro"/>
</dbReference>
<dbReference type="Pfam" id="PF00172">
    <property type="entry name" value="Zn_clus"/>
    <property type="match status" value="1"/>
</dbReference>
<dbReference type="PANTHER" id="PTHR31313">
    <property type="entry name" value="TY1 ENHANCER ACTIVATOR"/>
    <property type="match status" value="1"/>
</dbReference>
<evidence type="ECO:0000256" key="3">
    <source>
        <dbReference type="ARBA" id="ARBA00022833"/>
    </source>
</evidence>
<feature type="domain" description="Zn(2)-C6 fungal-type" evidence="10">
    <location>
        <begin position="40"/>
        <end position="68"/>
    </location>
</feature>
<dbReference type="Proteomes" id="UP000669133">
    <property type="component" value="Unassembled WGS sequence"/>
</dbReference>
<keyword evidence="4" id="KW-0805">Transcription regulation</keyword>
<protein>
    <recommendedName>
        <fullName evidence="10">Zn(2)-C6 fungal-type domain-containing protein</fullName>
    </recommendedName>
</protein>
<evidence type="ECO:0000256" key="2">
    <source>
        <dbReference type="ARBA" id="ARBA00022723"/>
    </source>
</evidence>
<evidence type="ECO:0000259" key="10">
    <source>
        <dbReference type="PROSITE" id="PS50048"/>
    </source>
</evidence>
<dbReference type="GO" id="GO:0000981">
    <property type="term" value="F:DNA-binding transcription factor activity, RNA polymerase II-specific"/>
    <property type="evidence" value="ECO:0007669"/>
    <property type="project" value="InterPro"/>
</dbReference>
<keyword evidence="12" id="KW-1185">Reference proteome</keyword>
<keyword evidence="7" id="KW-0539">Nucleus</keyword>
<dbReference type="SMART" id="SM00066">
    <property type="entry name" value="GAL4"/>
    <property type="match status" value="1"/>
</dbReference>
<dbReference type="GO" id="GO:0008270">
    <property type="term" value="F:zinc ion binding"/>
    <property type="evidence" value="ECO:0007669"/>
    <property type="project" value="InterPro"/>
</dbReference>
<evidence type="ECO:0000313" key="12">
    <source>
        <dbReference type="Proteomes" id="UP000669133"/>
    </source>
</evidence>
<evidence type="ECO:0000256" key="9">
    <source>
        <dbReference type="SAM" id="Phobius"/>
    </source>
</evidence>
<evidence type="ECO:0000256" key="4">
    <source>
        <dbReference type="ARBA" id="ARBA00023015"/>
    </source>
</evidence>
<dbReference type="CDD" id="cd12148">
    <property type="entry name" value="fungal_TF_MHR"/>
    <property type="match status" value="1"/>
</dbReference>
<dbReference type="InterPro" id="IPR036864">
    <property type="entry name" value="Zn2-C6_fun-type_DNA-bd_sf"/>
</dbReference>
<feature type="region of interest" description="Disordered" evidence="8">
    <location>
        <begin position="1"/>
        <end position="32"/>
    </location>
</feature>
<keyword evidence="3" id="KW-0862">Zinc</keyword>
<comment type="subcellular location">
    <subcellularLocation>
        <location evidence="1">Nucleus</location>
    </subcellularLocation>
</comment>
<dbReference type="InterPro" id="IPR001138">
    <property type="entry name" value="Zn2Cys6_DnaBD"/>
</dbReference>
<dbReference type="AlphaFoldDB" id="A0A8H7ZFY3"/>
<dbReference type="Gene3D" id="4.10.240.10">
    <property type="entry name" value="Zn(2)-C6 fungal-type DNA-binding domain"/>
    <property type="match status" value="1"/>
</dbReference>
<evidence type="ECO:0000256" key="8">
    <source>
        <dbReference type="SAM" id="MobiDB-lite"/>
    </source>
</evidence>
<feature type="compositionally biased region" description="Low complexity" evidence="8">
    <location>
        <begin position="620"/>
        <end position="643"/>
    </location>
</feature>
<feature type="compositionally biased region" description="Basic residues" evidence="8">
    <location>
        <begin position="1"/>
        <end position="11"/>
    </location>
</feature>
<dbReference type="InterPro" id="IPR007219">
    <property type="entry name" value="XnlR_reg_dom"/>
</dbReference>
<dbReference type="SUPFAM" id="SSF57701">
    <property type="entry name" value="Zn2/Cys6 DNA-binding domain"/>
    <property type="match status" value="1"/>
</dbReference>